<sequence length="373" mass="41810">MSKVVLILGATTVGLGLASLHLVNQLREGNATIAELQEKVAALEKQEPVATTPIFSVMPTDSIAAAAVVQSAPRKEEPKVATRAAGQASVASPVPTHLPGREDAMRAMREHRERERQLMQDPEYREAMRLQTRNNLARQYPGVAEELGLDRRQADEFFGMLADQQMRTNETMNPFWEMQPPGENPDPAAMQERQRNFQQTAAEMQRKNEAELVARFGQEKAQAWKEYQSTMGMRFHLDDMRSTLAAQGVPLNEELSKPVLKALAEAQKAELEAYNATARQNAAGSQRLAAGVAFESTNMDWHIEHTKKRNQRMLDAIAPYLTYEQRTAIEKQQQAQVKLQEAQMRLMRERGDSNQIRGFFSGSGSVQLTPVQP</sequence>
<evidence type="ECO:0000313" key="2">
    <source>
        <dbReference type="EMBL" id="MBM0104240.1"/>
    </source>
</evidence>
<feature type="compositionally biased region" description="Polar residues" evidence="1">
    <location>
        <begin position="362"/>
        <end position="373"/>
    </location>
</feature>
<evidence type="ECO:0000313" key="3">
    <source>
        <dbReference type="Proteomes" id="UP000661077"/>
    </source>
</evidence>
<evidence type="ECO:0000256" key="1">
    <source>
        <dbReference type="SAM" id="MobiDB-lite"/>
    </source>
</evidence>
<organism evidence="2 3">
    <name type="scientific">Steroidobacter gossypii</name>
    <dbReference type="NCBI Taxonomy" id="2805490"/>
    <lineage>
        <taxon>Bacteria</taxon>
        <taxon>Pseudomonadati</taxon>
        <taxon>Pseudomonadota</taxon>
        <taxon>Gammaproteobacteria</taxon>
        <taxon>Steroidobacterales</taxon>
        <taxon>Steroidobacteraceae</taxon>
        <taxon>Steroidobacter</taxon>
    </lineage>
</organism>
<keyword evidence="3" id="KW-1185">Reference proteome</keyword>
<name>A0ABS1WTE2_9GAMM</name>
<dbReference type="RefSeq" id="WP_203166174.1">
    <property type="nucleotide sequence ID" value="NZ_JAEVLS010000001.1"/>
</dbReference>
<protein>
    <submittedName>
        <fullName evidence="2">Uncharacterized protein</fullName>
    </submittedName>
</protein>
<comment type="caution">
    <text evidence="2">The sequence shown here is derived from an EMBL/GenBank/DDBJ whole genome shotgun (WGS) entry which is preliminary data.</text>
</comment>
<dbReference type="EMBL" id="JAEVLS010000001">
    <property type="protein sequence ID" value="MBM0104240.1"/>
    <property type="molecule type" value="Genomic_DNA"/>
</dbReference>
<gene>
    <name evidence="2" type="ORF">JM946_05760</name>
</gene>
<dbReference type="Proteomes" id="UP000661077">
    <property type="component" value="Unassembled WGS sequence"/>
</dbReference>
<accession>A0ABS1WTE2</accession>
<feature type="region of interest" description="Disordered" evidence="1">
    <location>
        <begin position="353"/>
        <end position="373"/>
    </location>
</feature>
<reference evidence="2 3" key="1">
    <citation type="journal article" date="2021" name="Int. J. Syst. Evol. Microbiol.">
        <title>Steroidobacter gossypii sp. nov., isolated from soil of cotton cropping field.</title>
        <authorList>
            <person name="Huang R."/>
            <person name="Yang S."/>
            <person name="Zhen C."/>
            <person name="Liu W."/>
        </authorList>
    </citation>
    <scope>NUCLEOTIDE SEQUENCE [LARGE SCALE GENOMIC DNA]</scope>
    <source>
        <strain evidence="2 3">S1-65</strain>
    </source>
</reference>
<proteinExistence type="predicted"/>